<proteinExistence type="predicted"/>
<feature type="region of interest" description="Disordered" evidence="1">
    <location>
        <begin position="16"/>
        <end position="44"/>
    </location>
</feature>
<dbReference type="Proteomes" id="UP000299102">
    <property type="component" value="Unassembled WGS sequence"/>
</dbReference>
<protein>
    <submittedName>
        <fullName evidence="2">Uncharacterized protein</fullName>
    </submittedName>
</protein>
<accession>A0A4C1WZ14</accession>
<dbReference type="AlphaFoldDB" id="A0A4C1WZ14"/>
<evidence type="ECO:0000313" key="3">
    <source>
        <dbReference type="Proteomes" id="UP000299102"/>
    </source>
</evidence>
<feature type="compositionally biased region" description="Basic and acidic residues" evidence="1">
    <location>
        <begin position="25"/>
        <end position="35"/>
    </location>
</feature>
<keyword evidence="3" id="KW-1185">Reference proteome</keyword>
<evidence type="ECO:0000313" key="2">
    <source>
        <dbReference type="EMBL" id="GBP55285.1"/>
    </source>
</evidence>
<reference evidence="2 3" key="1">
    <citation type="journal article" date="2019" name="Commun. Biol.">
        <title>The bagworm genome reveals a unique fibroin gene that provides high tensile strength.</title>
        <authorList>
            <person name="Kono N."/>
            <person name="Nakamura H."/>
            <person name="Ohtoshi R."/>
            <person name="Tomita M."/>
            <person name="Numata K."/>
            <person name="Arakawa K."/>
        </authorList>
    </citation>
    <scope>NUCLEOTIDE SEQUENCE [LARGE SCALE GENOMIC DNA]</scope>
</reference>
<gene>
    <name evidence="2" type="ORF">EVAR_24481_1</name>
</gene>
<sequence>MYKKIPPYCISFRTSGATHAHSPRSHLEFKSDHSHISPSRDPGDSPVNGYIKKIKFAQLFKPFLSVILCDDLQLSILQDFFYHTSYHETPTRGRRTLSPVSDIGTERFSHILTQNTRMLSGVNWLYNWRDATGFLDLGCATIPFRLYTGALFPSGE</sequence>
<dbReference type="EMBL" id="BGZK01000664">
    <property type="protein sequence ID" value="GBP55285.1"/>
    <property type="molecule type" value="Genomic_DNA"/>
</dbReference>
<comment type="caution">
    <text evidence="2">The sequence shown here is derived from an EMBL/GenBank/DDBJ whole genome shotgun (WGS) entry which is preliminary data.</text>
</comment>
<name>A0A4C1WZ14_EUMVA</name>
<evidence type="ECO:0000256" key="1">
    <source>
        <dbReference type="SAM" id="MobiDB-lite"/>
    </source>
</evidence>
<organism evidence="2 3">
    <name type="scientific">Eumeta variegata</name>
    <name type="common">Bagworm moth</name>
    <name type="synonym">Eumeta japonica</name>
    <dbReference type="NCBI Taxonomy" id="151549"/>
    <lineage>
        <taxon>Eukaryota</taxon>
        <taxon>Metazoa</taxon>
        <taxon>Ecdysozoa</taxon>
        <taxon>Arthropoda</taxon>
        <taxon>Hexapoda</taxon>
        <taxon>Insecta</taxon>
        <taxon>Pterygota</taxon>
        <taxon>Neoptera</taxon>
        <taxon>Endopterygota</taxon>
        <taxon>Lepidoptera</taxon>
        <taxon>Glossata</taxon>
        <taxon>Ditrysia</taxon>
        <taxon>Tineoidea</taxon>
        <taxon>Psychidae</taxon>
        <taxon>Oiketicinae</taxon>
        <taxon>Eumeta</taxon>
    </lineage>
</organism>